<gene>
    <name evidence="2" type="ORF">MNBD_GAMMA01-547</name>
</gene>
<evidence type="ECO:0000313" key="2">
    <source>
        <dbReference type="EMBL" id="VAW39894.1"/>
    </source>
</evidence>
<keyword evidence="1" id="KW-1133">Transmembrane helix</keyword>
<keyword evidence="1" id="KW-0812">Transmembrane</keyword>
<keyword evidence="1" id="KW-0472">Membrane</keyword>
<name>A0A3B0W868_9ZZZZ</name>
<evidence type="ECO:0000256" key="1">
    <source>
        <dbReference type="SAM" id="Phobius"/>
    </source>
</evidence>
<organism evidence="2">
    <name type="scientific">hydrothermal vent metagenome</name>
    <dbReference type="NCBI Taxonomy" id="652676"/>
    <lineage>
        <taxon>unclassified sequences</taxon>
        <taxon>metagenomes</taxon>
        <taxon>ecological metagenomes</taxon>
    </lineage>
</organism>
<dbReference type="AlphaFoldDB" id="A0A3B0W868"/>
<accession>A0A3B0W868</accession>
<protein>
    <submittedName>
        <fullName evidence="2">Uncharacterized protein</fullName>
    </submittedName>
</protein>
<feature type="transmembrane region" description="Helical" evidence="1">
    <location>
        <begin position="24"/>
        <end position="46"/>
    </location>
</feature>
<reference evidence="2" key="1">
    <citation type="submission" date="2018-06" db="EMBL/GenBank/DDBJ databases">
        <authorList>
            <person name="Zhirakovskaya E."/>
        </authorList>
    </citation>
    <scope>NUCLEOTIDE SEQUENCE</scope>
</reference>
<feature type="transmembrane region" description="Helical" evidence="1">
    <location>
        <begin position="66"/>
        <end position="91"/>
    </location>
</feature>
<sequence>MNSLTEEDVNFNKRQLKRIFYRRLAVVIWVSFLVAAVETMVFFVIFDPQLLGQLSTWSVMLEATQGYTFGFIFFWIFNLITAFLVGIIMVLPRTKLAKRTIPKAE</sequence>
<proteinExistence type="predicted"/>
<dbReference type="EMBL" id="UOEW01000249">
    <property type="protein sequence ID" value="VAW39894.1"/>
    <property type="molecule type" value="Genomic_DNA"/>
</dbReference>